<dbReference type="GO" id="GO:0003677">
    <property type="term" value="F:DNA binding"/>
    <property type="evidence" value="ECO:0007669"/>
    <property type="project" value="InterPro"/>
</dbReference>
<keyword evidence="1" id="KW-0233">DNA recombination</keyword>
<evidence type="ECO:0000313" key="3">
    <source>
        <dbReference type="EMBL" id="KEO45434.1"/>
    </source>
</evidence>
<accession>A0A074JHB3</accession>
<dbReference type="Proteomes" id="UP000027855">
    <property type="component" value="Unassembled WGS sequence"/>
</dbReference>
<protein>
    <submittedName>
        <fullName evidence="3">Recombinase XerS</fullName>
    </submittedName>
</protein>
<dbReference type="RefSeq" id="WP_037601739.1">
    <property type="nucleotide sequence ID" value="NZ_JJMS01000003.1"/>
</dbReference>
<reference evidence="3 4" key="1">
    <citation type="submission" date="2014-04" db="EMBL/GenBank/DDBJ databases">
        <title>Variable characteristics of bacteriocin-producing Streptococcus salivarius strains isolated from Malaysian subjects.</title>
        <authorList>
            <person name="Philip K."/>
            <person name="Barbour A."/>
        </authorList>
    </citation>
    <scope>NUCLEOTIDE SEQUENCE [LARGE SCALE GENOMIC DNA]</scope>
    <source>
        <strain evidence="3 4">NU10</strain>
    </source>
</reference>
<dbReference type="AlphaFoldDB" id="A0A074JHB3"/>
<dbReference type="Pfam" id="PF00589">
    <property type="entry name" value="Phage_integrase"/>
    <property type="match status" value="1"/>
</dbReference>
<feature type="domain" description="Tyr recombinase" evidence="2">
    <location>
        <begin position="142"/>
        <end position="327"/>
    </location>
</feature>
<dbReference type="SUPFAM" id="SSF56349">
    <property type="entry name" value="DNA breaking-rejoining enzymes"/>
    <property type="match status" value="1"/>
</dbReference>
<dbReference type="Gene3D" id="1.10.443.10">
    <property type="entry name" value="Intergrase catalytic core"/>
    <property type="match status" value="1"/>
</dbReference>
<dbReference type="EMBL" id="JJMT01000011">
    <property type="protein sequence ID" value="KEO45434.1"/>
    <property type="molecule type" value="Genomic_DNA"/>
</dbReference>
<dbReference type="CDD" id="cd00397">
    <property type="entry name" value="DNA_BRE_C"/>
    <property type="match status" value="1"/>
</dbReference>
<evidence type="ECO:0000313" key="4">
    <source>
        <dbReference type="Proteomes" id="UP000027855"/>
    </source>
</evidence>
<dbReference type="InterPro" id="IPR013762">
    <property type="entry name" value="Integrase-like_cat_sf"/>
</dbReference>
<dbReference type="PROSITE" id="PS51898">
    <property type="entry name" value="TYR_RECOMBINASE"/>
    <property type="match status" value="1"/>
</dbReference>
<evidence type="ECO:0000259" key="2">
    <source>
        <dbReference type="PROSITE" id="PS51898"/>
    </source>
</evidence>
<dbReference type="GO" id="GO:0015074">
    <property type="term" value="P:DNA integration"/>
    <property type="evidence" value="ECO:0007669"/>
    <property type="project" value="InterPro"/>
</dbReference>
<evidence type="ECO:0000256" key="1">
    <source>
        <dbReference type="ARBA" id="ARBA00023172"/>
    </source>
</evidence>
<dbReference type="InterPro" id="IPR002104">
    <property type="entry name" value="Integrase_catalytic"/>
</dbReference>
<proteinExistence type="predicted"/>
<organism evidence="3 4">
    <name type="scientific">Streptococcus salivarius</name>
    <dbReference type="NCBI Taxonomy" id="1304"/>
    <lineage>
        <taxon>Bacteria</taxon>
        <taxon>Bacillati</taxon>
        <taxon>Bacillota</taxon>
        <taxon>Bacilli</taxon>
        <taxon>Lactobacillales</taxon>
        <taxon>Streptococcaceae</taxon>
        <taxon>Streptococcus</taxon>
    </lineage>
</organism>
<comment type="caution">
    <text evidence="3">The sequence shown here is derived from an EMBL/GenBank/DDBJ whole genome shotgun (WGS) entry which is preliminary data.</text>
</comment>
<dbReference type="GO" id="GO:0006310">
    <property type="term" value="P:DNA recombination"/>
    <property type="evidence" value="ECO:0007669"/>
    <property type="project" value="UniProtKB-KW"/>
</dbReference>
<name>A0A074JHB3_STRSL</name>
<dbReference type="InterPro" id="IPR011010">
    <property type="entry name" value="DNA_brk_join_enz"/>
</dbReference>
<sequence>MSKQKDKYLALRRQLPDIIDEYISYLQVDVEEPSPKMVERLSVIQRFLNSYAITIDKEGGSLSLTDLEKLPREFVQNYLANLRLKPAGKRFILYTLAGFWNYLTNTSFTIERGMPLFYRNVFNEWKIVYKESYHNIIYSESKKKTILYTQQELESLLDFMANSYVTTLPTQKKADNWEKEKERNIAIFAIIIGTGASTQEVVNLTVRDIDMRKKGIWVVRNNEKQFIRFLPFTIPYIAPFVKERRGRWDLDPSIPSLFLTMLKKPMGRNTIGHLAKNIGHAYGKVITPSILKDSHASIVYKETGDIKKVAEIQGYSLDKNHLIRFID</sequence>
<gene>
    <name evidence="3" type="ORF">DL07_01815</name>
</gene>